<sequence>MKQAEEDPRNITESPNERQSKFNQVFGIRQARFTQTHTRTRKELWHKKEQDTTLKDVFKLLIRNYPPPTSTTETSLAMNMLMIVVMTESPDDLDVVLGYRVKEVQSSSFNVIDKHVTCNQLFGYVDPTSATYHNKN</sequence>
<feature type="region of interest" description="Disordered" evidence="1">
    <location>
        <begin position="1"/>
        <end position="21"/>
    </location>
</feature>
<comment type="caution">
    <text evidence="2">The sequence shown here is derived from an EMBL/GenBank/DDBJ whole genome shotgun (WGS) entry which is preliminary data.</text>
</comment>
<evidence type="ECO:0000313" key="3">
    <source>
        <dbReference type="Proteomes" id="UP000299102"/>
    </source>
</evidence>
<dbReference type="EMBL" id="BGZK01000169">
    <property type="protein sequence ID" value="GBP25147.1"/>
    <property type="molecule type" value="Genomic_DNA"/>
</dbReference>
<proteinExistence type="predicted"/>
<dbReference type="Proteomes" id="UP000299102">
    <property type="component" value="Unassembled WGS sequence"/>
</dbReference>
<gene>
    <name evidence="2" type="ORF">EVAR_19629_1</name>
</gene>
<evidence type="ECO:0000313" key="2">
    <source>
        <dbReference type="EMBL" id="GBP25147.1"/>
    </source>
</evidence>
<accession>A0A4C1UGA3</accession>
<protein>
    <submittedName>
        <fullName evidence="2">Uncharacterized protein</fullName>
    </submittedName>
</protein>
<feature type="compositionally biased region" description="Basic and acidic residues" evidence="1">
    <location>
        <begin position="1"/>
        <end position="20"/>
    </location>
</feature>
<name>A0A4C1UGA3_EUMVA</name>
<keyword evidence="3" id="KW-1185">Reference proteome</keyword>
<reference evidence="2 3" key="1">
    <citation type="journal article" date="2019" name="Commun. Biol.">
        <title>The bagworm genome reveals a unique fibroin gene that provides high tensile strength.</title>
        <authorList>
            <person name="Kono N."/>
            <person name="Nakamura H."/>
            <person name="Ohtoshi R."/>
            <person name="Tomita M."/>
            <person name="Numata K."/>
            <person name="Arakawa K."/>
        </authorList>
    </citation>
    <scope>NUCLEOTIDE SEQUENCE [LARGE SCALE GENOMIC DNA]</scope>
</reference>
<evidence type="ECO:0000256" key="1">
    <source>
        <dbReference type="SAM" id="MobiDB-lite"/>
    </source>
</evidence>
<organism evidence="2 3">
    <name type="scientific">Eumeta variegata</name>
    <name type="common">Bagworm moth</name>
    <name type="synonym">Eumeta japonica</name>
    <dbReference type="NCBI Taxonomy" id="151549"/>
    <lineage>
        <taxon>Eukaryota</taxon>
        <taxon>Metazoa</taxon>
        <taxon>Ecdysozoa</taxon>
        <taxon>Arthropoda</taxon>
        <taxon>Hexapoda</taxon>
        <taxon>Insecta</taxon>
        <taxon>Pterygota</taxon>
        <taxon>Neoptera</taxon>
        <taxon>Endopterygota</taxon>
        <taxon>Lepidoptera</taxon>
        <taxon>Glossata</taxon>
        <taxon>Ditrysia</taxon>
        <taxon>Tineoidea</taxon>
        <taxon>Psychidae</taxon>
        <taxon>Oiketicinae</taxon>
        <taxon>Eumeta</taxon>
    </lineage>
</organism>
<dbReference type="AlphaFoldDB" id="A0A4C1UGA3"/>